<evidence type="ECO:0000313" key="3">
    <source>
        <dbReference type="Proteomes" id="UP000502823"/>
    </source>
</evidence>
<organism evidence="2 3">
    <name type="scientific">Coptotermes formosanus</name>
    <name type="common">Formosan subterranean termite</name>
    <dbReference type="NCBI Taxonomy" id="36987"/>
    <lineage>
        <taxon>Eukaryota</taxon>
        <taxon>Metazoa</taxon>
        <taxon>Ecdysozoa</taxon>
        <taxon>Arthropoda</taxon>
        <taxon>Hexapoda</taxon>
        <taxon>Insecta</taxon>
        <taxon>Pterygota</taxon>
        <taxon>Neoptera</taxon>
        <taxon>Polyneoptera</taxon>
        <taxon>Dictyoptera</taxon>
        <taxon>Blattodea</taxon>
        <taxon>Blattoidea</taxon>
        <taxon>Termitoidae</taxon>
        <taxon>Rhinotermitidae</taxon>
        <taxon>Coptotermes</taxon>
    </lineage>
</organism>
<dbReference type="Proteomes" id="UP000502823">
    <property type="component" value="Unassembled WGS sequence"/>
</dbReference>
<keyword evidence="3" id="KW-1185">Reference proteome</keyword>
<proteinExistence type="predicted"/>
<keyword evidence="1" id="KW-0812">Transmembrane</keyword>
<comment type="caution">
    <text evidence="2">The sequence shown here is derived from an EMBL/GenBank/DDBJ whole genome shotgun (WGS) entry which is preliminary data.</text>
</comment>
<name>A0A6L2PQP0_COPFO</name>
<keyword evidence="1" id="KW-0472">Membrane</keyword>
<evidence type="ECO:0000256" key="1">
    <source>
        <dbReference type="SAM" id="Phobius"/>
    </source>
</evidence>
<accession>A0A6L2PQP0</accession>
<keyword evidence="1" id="KW-1133">Transmembrane helix</keyword>
<protein>
    <submittedName>
        <fullName evidence="2">Uncharacterized protein</fullName>
    </submittedName>
</protein>
<dbReference type="EMBL" id="BLKM01004705">
    <property type="protein sequence ID" value="GFG32247.1"/>
    <property type="molecule type" value="Genomic_DNA"/>
</dbReference>
<dbReference type="AlphaFoldDB" id="A0A6L2PQP0"/>
<evidence type="ECO:0000313" key="2">
    <source>
        <dbReference type="EMBL" id="GFG32247.1"/>
    </source>
</evidence>
<feature type="transmembrane region" description="Helical" evidence="1">
    <location>
        <begin position="34"/>
        <end position="54"/>
    </location>
</feature>
<feature type="non-terminal residue" evidence="2">
    <location>
        <position position="70"/>
    </location>
</feature>
<reference evidence="3" key="1">
    <citation type="submission" date="2020-01" db="EMBL/GenBank/DDBJ databases">
        <title>Draft genome sequence of the Termite Coptotermes fromosanus.</title>
        <authorList>
            <person name="Itakura S."/>
            <person name="Yosikawa Y."/>
            <person name="Umezawa K."/>
        </authorList>
    </citation>
    <scope>NUCLEOTIDE SEQUENCE [LARGE SCALE GENOMIC DNA]</scope>
</reference>
<dbReference type="InParanoid" id="A0A6L2PQP0"/>
<gene>
    <name evidence="2" type="ORF">Cfor_01293</name>
</gene>
<sequence>MATLGRFAARILQVKVKSAGGRHSFVTFRDPKTVRVIFATCVCVTGGGLLLYVAHRLGKFNTVHAFKSKK</sequence>